<dbReference type="InterPro" id="IPR034151">
    <property type="entry name" value="TOPRIM_DnaG_bac"/>
</dbReference>
<keyword evidence="7 12" id="KW-0863">Zinc-finger</keyword>
<accession>D9QVH3</accession>
<dbReference type="GO" id="GO:0003899">
    <property type="term" value="F:DNA-directed RNA polymerase activity"/>
    <property type="evidence" value="ECO:0007669"/>
    <property type="project" value="UniProtKB-UniRule"/>
</dbReference>
<dbReference type="EC" id="2.7.7.101" evidence="12"/>
<dbReference type="InterPro" id="IPR019475">
    <property type="entry name" value="DNA_primase_DnaB-bd"/>
</dbReference>
<dbReference type="CDD" id="cd03364">
    <property type="entry name" value="TOPRIM_DnaG_primases"/>
    <property type="match status" value="1"/>
</dbReference>
<dbReference type="Gene3D" id="3.90.980.10">
    <property type="entry name" value="DNA primase, catalytic core, N-terminal domain"/>
    <property type="match status" value="1"/>
</dbReference>
<evidence type="ECO:0000256" key="8">
    <source>
        <dbReference type="ARBA" id="ARBA00022833"/>
    </source>
</evidence>
<proteinExistence type="inferred from homology"/>
<keyword evidence="8 12" id="KW-0862">Zinc</keyword>
<evidence type="ECO:0000256" key="4">
    <source>
        <dbReference type="ARBA" id="ARBA00022695"/>
    </source>
</evidence>
<dbReference type="Pfam" id="PF01807">
    <property type="entry name" value="Zn_ribbon_DnaG"/>
    <property type="match status" value="1"/>
</dbReference>
<dbReference type="InterPro" id="IPR006295">
    <property type="entry name" value="DNA_primase_DnaG"/>
</dbReference>
<protein>
    <recommendedName>
        <fullName evidence="12 13">DNA primase</fullName>
        <ecNumber evidence="12">2.7.7.101</ecNumber>
    </recommendedName>
</protein>
<keyword evidence="15" id="KW-0175">Coiled coil</keyword>
<evidence type="ECO:0000313" key="19">
    <source>
        <dbReference type="Proteomes" id="UP000001661"/>
    </source>
</evidence>
<evidence type="ECO:0000313" key="18">
    <source>
        <dbReference type="EMBL" id="ADL12232.1"/>
    </source>
</evidence>
<dbReference type="Gene3D" id="1.10.860.10">
    <property type="entry name" value="DNAb Helicase, Chain A"/>
    <property type="match status" value="1"/>
</dbReference>
<evidence type="ECO:0000256" key="10">
    <source>
        <dbReference type="ARBA" id="ARBA00023125"/>
    </source>
</evidence>
<feature type="region of interest" description="Disordered" evidence="16">
    <location>
        <begin position="433"/>
        <end position="455"/>
    </location>
</feature>
<evidence type="ECO:0000256" key="15">
    <source>
        <dbReference type="SAM" id="Coils"/>
    </source>
</evidence>
<dbReference type="EMBL" id="CP002105">
    <property type="protein sequence ID" value="ADL12232.1"/>
    <property type="molecule type" value="Genomic_DNA"/>
</dbReference>
<keyword evidence="11 12" id="KW-0804">Transcription</keyword>
<name>D9QVH3_ACEAZ</name>
<dbReference type="Proteomes" id="UP000001661">
    <property type="component" value="Chromosome"/>
</dbReference>
<dbReference type="InterPro" id="IPR006171">
    <property type="entry name" value="TOPRIM_dom"/>
</dbReference>
<evidence type="ECO:0000256" key="14">
    <source>
        <dbReference type="PIRSR" id="PIRSR002811-1"/>
    </source>
</evidence>
<dbReference type="PANTHER" id="PTHR30313">
    <property type="entry name" value="DNA PRIMASE"/>
    <property type="match status" value="1"/>
</dbReference>
<comment type="catalytic activity">
    <reaction evidence="12">
        <text>ssDNA + n NTP = ssDNA/pppN(pN)n-1 hybrid + (n-1) diphosphate.</text>
        <dbReference type="EC" id="2.7.7.101"/>
    </reaction>
</comment>
<dbReference type="Pfam" id="PF08275">
    <property type="entry name" value="DNAG_N"/>
    <property type="match status" value="1"/>
</dbReference>
<comment type="similarity">
    <text evidence="12 13">Belongs to the DnaG primase family.</text>
</comment>
<feature type="domain" description="Toprim" evidence="17">
    <location>
        <begin position="258"/>
        <end position="339"/>
    </location>
</feature>
<dbReference type="eggNOG" id="COG0358">
    <property type="taxonomic scope" value="Bacteria"/>
</dbReference>
<dbReference type="GO" id="GO:0000428">
    <property type="term" value="C:DNA-directed RNA polymerase complex"/>
    <property type="evidence" value="ECO:0007669"/>
    <property type="project" value="UniProtKB-KW"/>
</dbReference>
<sequence>MAYLNDEFIDKVRDNNDIIDVISDYTNLEKAGKNYKALCPFHDERTPSFMVNPEKQLYHCFGCGVGGNVFNFMMDIENLDFIEAVEILAQRIGLSLPERKDSSTGESTTKSEIYEIHNWAVKFFNYLLTETNQGSEAYEYLRQRGIKEETIDQFELGYAPDSWRGLFDFLRKKGYSADRIQQAGLIIPQKKGKGYYDRFRNRIIFTINNLRGQAIGFGGRVVDDSHPKYLNSPQTPVFNKKNILYGLARAKREIKRSGSVVIVEGYTDVITGHQFGIENIVASLGTSLTKSQARLLRRYADRVYIAYDGDVAGENATLRGFNILKNTGLEVYVVNLPVDQDPDEVIRSQGKEEFELLLSEAVSLIEFKLESLLTDRDLTKIEQKVEAVDDIMPVLAGIENEIKQAEYIKKIAGRLDVETGVIKSRLKKFQQDVSEQDRNYRDRNNKFKSDSKVDSEAESDTQFQFEKKLLELMIKDTQILNLVKAELDSDEFITDEYQSAAELIFDIDNSDWEELINKVNSAEIRQMITEVSLGNYQKEEINEYQLEEAKGYIKKIKEYQLKMKKERLDAEIEQHEASRDFAKVNQLLRERQEVVQLLQDPDSLLGNNFDVGKGGY</sequence>
<dbReference type="InterPro" id="IPR037068">
    <property type="entry name" value="DNA_primase_core_N_sf"/>
</dbReference>
<evidence type="ECO:0000256" key="13">
    <source>
        <dbReference type="PIRNR" id="PIRNR002811"/>
    </source>
</evidence>
<keyword evidence="9" id="KW-0460">Magnesium</keyword>
<evidence type="ECO:0000256" key="6">
    <source>
        <dbReference type="ARBA" id="ARBA00022723"/>
    </source>
</evidence>
<evidence type="ECO:0000256" key="12">
    <source>
        <dbReference type="HAMAP-Rule" id="MF_00974"/>
    </source>
</evidence>
<dbReference type="STRING" id="574087.Acear_0692"/>
<evidence type="ECO:0000256" key="9">
    <source>
        <dbReference type="ARBA" id="ARBA00022842"/>
    </source>
</evidence>
<dbReference type="Pfam" id="PF13155">
    <property type="entry name" value="Toprim_2"/>
    <property type="match status" value="1"/>
</dbReference>
<dbReference type="eggNOG" id="COG1196">
    <property type="taxonomic scope" value="Bacteria"/>
</dbReference>
<dbReference type="FunFam" id="3.90.980.10:FF:000001">
    <property type="entry name" value="DNA primase"/>
    <property type="match status" value="1"/>
</dbReference>
<dbReference type="RefSeq" id="WP_013277678.1">
    <property type="nucleotide sequence ID" value="NC_014378.1"/>
</dbReference>
<dbReference type="SUPFAM" id="SSF56731">
    <property type="entry name" value="DNA primase core"/>
    <property type="match status" value="1"/>
</dbReference>
<keyword evidence="3 12" id="KW-0808">Transferase</keyword>
<comment type="cofactor">
    <cofactor evidence="12 13 14">
        <name>Zn(2+)</name>
        <dbReference type="ChEBI" id="CHEBI:29105"/>
    </cofactor>
    <text evidence="12 13 14">Binds 1 zinc ion per monomer.</text>
</comment>
<keyword evidence="19" id="KW-1185">Reference proteome</keyword>
<dbReference type="PROSITE" id="PS50880">
    <property type="entry name" value="TOPRIM"/>
    <property type="match status" value="1"/>
</dbReference>
<dbReference type="NCBIfam" id="TIGR01391">
    <property type="entry name" value="dnaG"/>
    <property type="match status" value="1"/>
</dbReference>
<dbReference type="FunFam" id="3.40.1360.10:FF:000002">
    <property type="entry name" value="DNA primase"/>
    <property type="match status" value="1"/>
</dbReference>
<keyword evidence="6 12" id="KW-0479">Metal-binding</keyword>
<keyword evidence="2 12" id="KW-0639">Primosome</keyword>
<evidence type="ECO:0000256" key="11">
    <source>
        <dbReference type="ARBA" id="ARBA00023163"/>
    </source>
</evidence>
<dbReference type="FunFam" id="3.90.580.10:FF:000001">
    <property type="entry name" value="DNA primase"/>
    <property type="match status" value="1"/>
</dbReference>
<dbReference type="InterPro" id="IPR016136">
    <property type="entry name" value="DNA_helicase_N/primase_C"/>
</dbReference>
<dbReference type="InterPro" id="IPR002694">
    <property type="entry name" value="Znf_CHC2"/>
</dbReference>
<organism evidence="18 19">
    <name type="scientific">Acetohalobium arabaticum (strain ATCC 49924 / DSM 5501 / Z-7288)</name>
    <dbReference type="NCBI Taxonomy" id="574087"/>
    <lineage>
        <taxon>Bacteria</taxon>
        <taxon>Bacillati</taxon>
        <taxon>Bacillota</taxon>
        <taxon>Clostridia</taxon>
        <taxon>Halanaerobiales</taxon>
        <taxon>Halobacteroidaceae</taxon>
        <taxon>Acetohalobium</taxon>
    </lineage>
</organism>
<keyword evidence="10 12" id="KW-0238">DNA-binding</keyword>
<feature type="compositionally biased region" description="Basic and acidic residues" evidence="16">
    <location>
        <begin position="435"/>
        <end position="455"/>
    </location>
</feature>
<dbReference type="GO" id="GO:0006269">
    <property type="term" value="P:DNA replication, synthesis of primer"/>
    <property type="evidence" value="ECO:0007669"/>
    <property type="project" value="UniProtKB-UniRule"/>
</dbReference>
<dbReference type="InterPro" id="IPR030846">
    <property type="entry name" value="DnaG_bac"/>
</dbReference>
<keyword evidence="5 12" id="KW-0235">DNA replication</keyword>
<comment type="function">
    <text evidence="12 13">RNA polymerase that catalyzes the synthesis of short RNA molecules used as primers for DNA polymerase during DNA replication.</text>
</comment>
<evidence type="ECO:0000256" key="5">
    <source>
        <dbReference type="ARBA" id="ARBA00022705"/>
    </source>
</evidence>
<dbReference type="SMART" id="SM00493">
    <property type="entry name" value="TOPRIM"/>
    <property type="match status" value="1"/>
</dbReference>
<dbReference type="InterPro" id="IPR050219">
    <property type="entry name" value="DnaG_primase"/>
</dbReference>
<dbReference type="HAMAP" id="MF_00974">
    <property type="entry name" value="DNA_primase_DnaG"/>
    <property type="match status" value="1"/>
</dbReference>
<dbReference type="GO" id="GO:0003677">
    <property type="term" value="F:DNA binding"/>
    <property type="evidence" value="ECO:0007669"/>
    <property type="project" value="UniProtKB-KW"/>
</dbReference>
<evidence type="ECO:0000256" key="3">
    <source>
        <dbReference type="ARBA" id="ARBA00022679"/>
    </source>
</evidence>
<evidence type="ECO:0000256" key="2">
    <source>
        <dbReference type="ARBA" id="ARBA00022515"/>
    </source>
</evidence>
<dbReference type="PIRSF" id="PIRSF002811">
    <property type="entry name" value="DnaG"/>
    <property type="match status" value="1"/>
</dbReference>
<keyword evidence="4 12" id="KW-0548">Nucleotidyltransferase</keyword>
<dbReference type="SUPFAM" id="SSF57783">
    <property type="entry name" value="Zinc beta-ribbon"/>
    <property type="match status" value="1"/>
</dbReference>
<dbReference type="Pfam" id="PF10410">
    <property type="entry name" value="DnaB_bind"/>
    <property type="match status" value="1"/>
</dbReference>
<gene>
    <name evidence="12" type="primary">dnaG</name>
    <name evidence="18" type="ordered locus">Acear_0692</name>
</gene>
<dbReference type="GO" id="GO:0008270">
    <property type="term" value="F:zinc ion binding"/>
    <property type="evidence" value="ECO:0007669"/>
    <property type="project" value="UniProtKB-UniRule"/>
</dbReference>
<dbReference type="KEGG" id="aar:Acear_0692"/>
<dbReference type="Gene3D" id="3.40.1360.10">
    <property type="match status" value="1"/>
</dbReference>
<feature type="coiled-coil region" evidence="15">
    <location>
        <begin position="556"/>
        <end position="585"/>
    </location>
</feature>
<comment type="domain">
    <text evidence="12">Contains an N-terminal zinc-binding domain, a central core domain that contains the primase activity, and a C-terminal DnaB-binding domain.</text>
</comment>
<feature type="zinc finger region" description="CHC2-type" evidence="12 14">
    <location>
        <begin position="39"/>
        <end position="63"/>
    </location>
</feature>
<dbReference type="GO" id="GO:0005737">
    <property type="term" value="C:cytoplasm"/>
    <property type="evidence" value="ECO:0007669"/>
    <property type="project" value="TreeGrafter"/>
</dbReference>
<dbReference type="InterPro" id="IPR013264">
    <property type="entry name" value="DNAG_N"/>
</dbReference>
<dbReference type="SMART" id="SM00400">
    <property type="entry name" value="ZnF_CHCC"/>
    <property type="match status" value="1"/>
</dbReference>
<evidence type="ECO:0000256" key="1">
    <source>
        <dbReference type="ARBA" id="ARBA00022478"/>
    </source>
</evidence>
<reference evidence="18 19" key="1">
    <citation type="journal article" date="2010" name="Stand. Genomic Sci.">
        <title>Complete genome sequence of Acetohalobium arabaticum type strain (Z-7288).</title>
        <authorList>
            <person name="Sikorski J."/>
            <person name="Lapidus A."/>
            <person name="Chertkov O."/>
            <person name="Lucas S."/>
            <person name="Copeland A."/>
            <person name="Glavina Del Rio T."/>
            <person name="Nolan M."/>
            <person name="Tice H."/>
            <person name="Cheng J.F."/>
            <person name="Han C."/>
            <person name="Brambilla E."/>
            <person name="Pitluck S."/>
            <person name="Liolios K."/>
            <person name="Ivanova N."/>
            <person name="Mavromatis K."/>
            <person name="Mikhailova N."/>
            <person name="Pati A."/>
            <person name="Bruce D."/>
            <person name="Detter C."/>
            <person name="Tapia R."/>
            <person name="Goodwin L."/>
            <person name="Chen A."/>
            <person name="Palaniappan K."/>
            <person name="Land M."/>
            <person name="Hauser L."/>
            <person name="Chang Y.J."/>
            <person name="Jeffries C.D."/>
            <person name="Rohde M."/>
            <person name="Goker M."/>
            <person name="Spring S."/>
            <person name="Woyke T."/>
            <person name="Bristow J."/>
            <person name="Eisen J.A."/>
            <person name="Markowitz V."/>
            <person name="Hugenholtz P."/>
            <person name="Kyrpides N.C."/>
            <person name="Klenk H.P."/>
        </authorList>
    </citation>
    <scope>NUCLEOTIDE SEQUENCE [LARGE SCALE GENOMIC DNA]</scope>
    <source>
        <strain evidence="19">ATCC 49924 / DSM 5501 / Z-7288</strain>
    </source>
</reference>
<evidence type="ECO:0000256" key="16">
    <source>
        <dbReference type="SAM" id="MobiDB-lite"/>
    </source>
</evidence>
<dbReference type="GO" id="GO:1990077">
    <property type="term" value="C:primosome complex"/>
    <property type="evidence" value="ECO:0007669"/>
    <property type="project" value="UniProtKB-KW"/>
</dbReference>
<dbReference type="AlphaFoldDB" id="D9QVH3"/>
<dbReference type="InterPro" id="IPR036977">
    <property type="entry name" value="DNA_primase_Znf_CHC2"/>
</dbReference>
<dbReference type="HOGENOM" id="CLU_013501_3_3_9"/>
<comment type="subunit">
    <text evidence="12">Monomer. Interacts with DnaB.</text>
</comment>
<dbReference type="Gene3D" id="3.90.580.10">
    <property type="entry name" value="Zinc finger, CHC2-type domain"/>
    <property type="match status" value="1"/>
</dbReference>
<keyword evidence="1 12" id="KW-0240">DNA-directed RNA polymerase</keyword>
<evidence type="ECO:0000256" key="7">
    <source>
        <dbReference type="ARBA" id="ARBA00022771"/>
    </source>
</evidence>
<dbReference type="PANTHER" id="PTHR30313:SF2">
    <property type="entry name" value="DNA PRIMASE"/>
    <property type="match status" value="1"/>
</dbReference>
<evidence type="ECO:0000259" key="17">
    <source>
        <dbReference type="PROSITE" id="PS50880"/>
    </source>
</evidence>